<evidence type="ECO:0000256" key="8">
    <source>
        <dbReference type="ARBA" id="ARBA00022553"/>
    </source>
</evidence>
<dbReference type="NCBIfam" id="TIGR01494">
    <property type="entry name" value="ATPase_P-type"/>
    <property type="match status" value="2"/>
</dbReference>
<evidence type="ECO:0000313" key="21">
    <source>
        <dbReference type="EMBL" id="RUR23659.1"/>
    </source>
</evidence>
<dbReference type="Pfam" id="PF00689">
    <property type="entry name" value="Cation_ATPase_C"/>
    <property type="match status" value="1"/>
</dbReference>
<dbReference type="PROSITE" id="PS00154">
    <property type="entry name" value="ATPASE_E1_E2"/>
    <property type="match status" value="1"/>
</dbReference>
<dbReference type="InterPro" id="IPR044492">
    <property type="entry name" value="P_typ_ATPase_HD_dom"/>
</dbReference>
<dbReference type="EC" id="7.2.2.14" evidence="4"/>
<keyword evidence="13" id="KW-1278">Translocase</keyword>
<protein>
    <recommendedName>
        <fullName evidence="5">Magnesium-transporting ATPase, P-type 1</fullName>
        <ecNumber evidence="4">7.2.2.14</ecNumber>
    </recommendedName>
    <alternativeName>
        <fullName evidence="16">Mg(2+) transport ATPase, P-type 1</fullName>
    </alternativeName>
</protein>
<dbReference type="RefSeq" id="WP_110141875.1">
    <property type="nucleotide sequence ID" value="NZ_QHJG01000006.1"/>
</dbReference>
<keyword evidence="9 18" id="KW-0812">Transmembrane</keyword>
<comment type="catalytic activity">
    <reaction evidence="17">
        <text>Mg(2+)(out) + ATP + H2O = Mg(2+)(in) + ADP + phosphate + H(+)</text>
        <dbReference type="Rhea" id="RHEA:10260"/>
        <dbReference type="ChEBI" id="CHEBI:15377"/>
        <dbReference type="ChEBI" id="CHEBI:15378"/>
        <dbReference type="ChEBI" id="CHEBI:18420"/>
        <dbReference type="ChEBI" id="CHEBI:30616"/>
        <dbReference type="ChEBI" id="CHEBI:43474"/>
        <dbReference type="ChEBI" id="CHEBI:456216"/>
        <dbReference type="EC" id="7.2.2.14"/>
    </reaction>
</comment>
<dbReference type="GO" id="GO:0016887">
    <property type="term" value="F:ATP hydrolysis activity"/>
    <property type="evidence" value="ECO:0007669"/>
    <property type="project" value="InterPro"/>
</dbReference>
<evidence type="ECO:0000256" key="9">
    <source>
        <dbReference type="ARBA" id="ARBA00022692"/>
    </source>
</evidence>
<dbReference type="SUPFAM" id="SSF81660">
    <property type="entry name" value="Metal cation-transporting ATPase, ATP-binding domain N"/>
    <property type="match status" value="1"/>
</dbReference>
<dbReference type="SUPFAM" id="SSF81653">
    <property type="entry name" value="Calcium ATPase, transduction domain A"/>
    <property type="match status" value="1"/>
</dbReference>
<dbReference type="Pfam" id="PF00690">
    <property type="entry name" value="Cation_ATPase_N"/>
    <property type="match status" value="1"/>
</dbReference>
<dbReference type="Gene3D" id="3.40.50.1000">
    <property type="entry name" value="HAD superfamily/HAD-like"/>
    <property type="match status" value="1"/>
</dbReference>
<dbReference type="GO" id="GO:0005524">
    <property type="term" value="F:ATP binding"/>
    <property type="evidence" value="ECO:0007669"/>
    <property type="project" value="UniProtKB-KW"/>
</dbReference>
<evidence type="ECO:0000256" key="6">
    <source>
        <dbReference type="ARBA" id="ARBA00022475"/>
    </source>
</evidence>
<reference evidence="21 23" key="2">
    <citation type="submission" date="2018-12" db="EMBL/GenBank/DDBJ databases">
        <title>Legionella sp,whole genome shotgun sequence.</title>
        <authorList>
            <person name="Wu H."/>
        </authorList>
    </citation>
    <scope>NUCLEOTIDE SEQUENCE [LARGE SCALE GENOMIC DNA]</scope>
    <source>
        <strain evidence="21">Km489</strain>
        <strain evidence="23">km489</strain>
    </source>
</reference>
<dbReference type="EMBL" id="QHJG01000006">
    <property type="protein sequence ID" value="PWY56783.1"/>
    <property type="molecule type" value="Genomic_DNA"/>
</dbReference>
<dbReference type="InterPro" id="IPR006068">
    <property type="entry name" value="ATPase_P-typ_cation-transptr_C"/>
</dbReference>
<dbReference type="AlphaFoldDB" id="A0A317U490"/>
<keyword evidence="15 18" id="KW-0472">Membrane</keyword>
<evidence type="ECO:0000256" key="18">
    <source>
        <dbReference type="SAM" id="Phobius"/>
    </source>
</evidence>
<dbReference type="InterPro" id="IPR059000">
    <property type="entry name" value="ATPase_P-type_domA"/>
</dbReference>
<evidence type="ECO:0000313" key="22">
    <source>
        <dbReference type="Proteomes" id="UP000247152"/>
    </source>
</evidence>
<accession>A0A317U490</accession>
<proteinExistence type="inferred from homology"/>
<dbReference type="InterPro" id="IPR023299">
    <property type="entry name" value="ATPase_P-typ_cyto_dom_N"/>
</dbReference>
<dbReference type="InterPro" id="IPR008250">
    <property type="entry name" value="ATPase_P-typ_transduc_dom_A_sf"/>
</dbReference>
<dbReference type="PRINTS" id="PR01836">
    <property type="entry name" value="MGATPASE"/>
</dbReference>
<dbReference type="EMBL" id="RZGX01000007">
    <property type="protein sequence ID" value="RUR23659.1"/>
    <property type="molecule type" value="Genomic_DNA"/>
</dbReference>
<feature type="transmembrane region" description="Helical" evidence="18">
    <location>
        <begin position="276"/>
        <end position="300"/>
    </location>
</feature>
<comment type="similarity">
    <text evidence="3">Belongs to the cation transport ATPase (P-type) (TC 3.A.3) family. Type IIIB subfamily.</text>
</comment>
<dbReference type="InterPro" id="IPR023298">
    <property type="entry name" value="ATPase_P-typ_TM_dom_sf"/>
</dbReference>
<keyword evidence="21" id="KW-0378">Hydrolase</keyword>
<dbReference type="Gene3D" id="2.70.150.10">
    <property type="entry name" value="Calcium-transporting ATPase, cytoplasmic transduction domain A"/>
    <property type="match status" value="1"/>
</dbReference>
<evidence type="ECO:0000313" key="23">
    <source>
        <dbReference type="Proteomes" id="UP000287374"/>
    </source>
</evidence>
<keyword evidence="23" id="KW-1185">Reference proteome</keyword>
<dbReference type="Proteomes" id="UP000247152">
    <property type="component" value="Unassembled WGS sequence"/>
</dbReference>
<keyword evidence="7" id="KW-0997">Cell inner membrane</keyword>
<dbReference type="NCBIfam" id="TIGR01524">
    <property type="entry name" value="ATPase-IIIB_Mg"/>
    <property type="match status" value="1"/>
</dbReference>
<dbReference type="InterPro" id="IPR036412">
    <property type="entry name" value="HAD-like_sf"/>
</dbReference>
<dbReference type="InterPro" id="IPR001757">
    <property type="entry name" value="P_typ_ATPase"/>
</dbReference>
<dbReference type="InterPro" id="IPR023214">
    <property type="entry name" value="HAD_sf"/>
</dbReference>
<dbReference type="Proteomes" id="UP000287374">
    <property type="component" value="Unassembled WGS sequence"/>
</dbReference>
<dbReference type="GO" id="GO:0005886">
    <property type="term" value="C:plasma membrane"/>
    <property type="evidence" value="ECO:0007669"/>
    <property type="project" value="UniProtKB-SubCell"/>
</dbReference>
<feature type="domain" description="Cation-transporting P-type ATPase N-terminal" evidence="19">
    <location>
        <begin position="5"/>
        <end position="78"/>
    </location>
</feature>
<evidence type="ECO:0000256" key="4">
    <source>
        <dbReference type="ARBA" id="ARBA00012786"/>
    </source>
</evidence>
<organism evidence="20 22">
    <name type="scientific">Legionella qingyii</name>
    <dbReference type="NCBI Taxonomy" id="2184757"/>
    <lineage>
        <taxon>Bacteria</taxon>
        <taxon>Pseudomonadati</taxon>
        <taxon>Pseudomonadota</taxon>
        <taxon>Gammaproteobacteria</taxon>
        <taxon>Legionellales</taxon>
        <taxon>Legionellaceae</taxon>
        <taxon>Legionella</taxon>
    </lineage>
</organism>
<feature type="transmembrane region" description="Helical" evidence="18">
    <location>
        <begin position="62"/>
        <end position="95"/>
    </location>
</feature>
<evidence type="ECO:0000256" key="15">
    <source>
        <dbReference type="ARBA" id="ARBA00023136"/>
    </source>
</evidence>
<dbReference type="SFLD" id="SFLDS00003">
    <property type="entry name" value="Haloacid_Dehalogenase"/>
    <property type="match status" value="1"/>
</dbReference>
<keyword evidence="14 18" id="KW-1133">Transmembrane helix</keyword>
<evidence type="ECO:0000256" key="11">
    <source>
        <dbReference type="ARBA" id="ARBA00022840"/>
    </source>
</evidence>
<dbReference type="GO" id="GO:0015444">
    <property type="term" value="F:P-type magnesium transporter activity"/>
    <property type="evidence" value="ECO:0007669"/>
    <property type="project" value="UniProtKB-EC"/>
</dbReference>
<evidence type="ECO:0000313" key="20">
    <source>
        <dbReference type="EMBL" id="PWY56783.1"/>
    </source>
</evidence>
<evidence type="ECO:0000256" key="10">
    <source>
        <dbReference type="ARBA" id="ARBA00022741"/>
    </source>
</evidence>
<dbReference type="Pfam" id="PF00122">
    <property type="entry name" value="E1-E2_ATPase"/>
    <property type="match status" value="1"/>
</dbReference>
<gene>
    <name evidence="20" type="primary">mgtA</name>
    <name evidence="20" type="ORF">DGG96_05085</name>
    <name evidence="21" type="ORF">ELY20_06530</name>
</gene>
<evidence type="ECO:0000256" key="2">
    <source>
        <dbReference type="ARBA" id="ARBA00004429"/>
    </source>
</evidence>
<feature type="transmembrane region" description="Helical" evidence="18">
    <location>
        <begin position="760"/>
        <end position="780"/>
    </location>
</feature>
<evidence type="ECO:0000256" key="12">
    <source>
        <dbReference type="ARBA" id="ARBA00022842"/>
    </source>
</evidence>
<evidence type="ECO:0000256" key="14">
    <source>
        <dbReference type="ARBA" id="ARBA00022989"/>
    </source>
</evidence>
<dbReference type="SUPFAM" id="SSF81665">
    <property type="entry name" value="Calcium ATPase, transmembrane domain M"/>
    <property type="match status" value="1"/>
</dbReference>
<comment type="caution">
    <text evidence="20">The sequence shown here is derived from an EMBL/GenBank/DDBJ whole genome shotgun (WGS) entry which is preliminary data.</text>
</comment>
<keyword evidence="12" id="KW-0460">Magnesium</keyword>
<evidence type="ECO:0000256" key="17">
    <source>
        <dbReference type="ARBA" id="ARBA00047295"/>
    </source>
</evidence>
<dbReference type="InterPro" id="IPR004014">
    <property type="entry name" value="ATPase_P-typ_cation-transptr_N"/>
</dbReference>
<dbReference type="PANTHER" id="PTHR42861">
    <property type="entry name" value="CALCIUM-TRANSPORTING ATPASE"/>
    <property type="match status" value="1"/>
</dbReference>
<evidence type="ECO:0000256" key="13">
    <source>
        <dbReference type="ARBA" id="ARBA00022967"/>
    </source>
</evidence>
<dbReference type="InterPro" id="IPR006415">
    <property type="entry name" value="P-type_ATPase_IIIB"/>
</dbReference>
<comment type="function">
    <text evidence="1">Mediates magnesium influx to the cytosol.</text>
</comment>
<dbReference type="InterPro" id="IPR018303">
    <property type="entry name" value="ATPase_P-typ_P_site"/>
</dbReference>
<keyword evidence="10" id="KW-0547">Nucleotide-binding</keyword>
<dbReference type="SFLD" id="SFLDG00002">
    <property type="entry name" value="C1.7:_P-type_atpase_like"/>
    <property type="match status" value="1"/>
</dbReference>
<dbReference type="Pfam" id="PF13246">
    <property type="entry name" value="Cation_ATPase"/>
    <property type="match status" value="1"/>
</dbReference>
<dbReference type="SFLD" id="SFLDF00027">
    <property type="entry name" value="p-type_atpase"/>
    <property type="match status" value="1"/>
</dbReference>
<comment type="subcellular location">
    <subcellularLocation>
        <location evidence="2">Cell inner membrane</location>
        <topology evidence="2">Multi-pass membrane protein</topology>
    </subcellularLocation>
</comment>
<evidence type="ECO:0000256" key="3">
    <source>
        <dbReference type="ARBA" id="ARBA00008746"/>
    </source>
</evidence>
<keyword evidence="6" id="KW-1003">Cell membrane</keyword>
<keyword evidence="8" id="KW-0597">Phosphoprotein</keyword>
<evidence type="ECO:0000259" key="19">
    <source>
        <dbReference type="SMART" id="SM00831"/>
    </source>
</evidence>
<dbReference type="Gene3D" id="1.20.1110.10">
    <property type="entry name" value="Calcium-transporting ATPase, transmembrane domain"/>
    <property type="match status" value="1"/>
</dbReference>
<evidence type="ECO:0000256" key="16">
    <source>
        <dbReference type="ARBA" id="ARBA00029806"/>
    </source>
</evidence>
<feature type="transmembrane region" description="Helical" evidence="18">
    <location>
        <begin position="792"/>
        <end position="812"/>
    </location>
</feature>
<dbReference type="OrthoDB" id="9814270at2"/>
<evidence type="ECO:0000256" key="5">
    <source>
        <dbReference type="ARBA" id="ARBA00013555"/>
    </source>
</evidence>
<reference evidence="20 22" key="1">
    <citation type="submission" date="2018-05" db="EMBL/GenBank/DDBJ databases">
        <title>Legionella qingyii sp.nov., whole genome shotgun sequence.</title>
        <authorList>
            <person name="Wu H."/>
            <person name="Zhu Q."/>
            <person name="Hu C."/>
        </authorList>
    </citation>
    <scope>NUCLEOTIDE SEQUENCE [LARGE SCALE GENOMIC DNA]</scope>
    <source>
        <strain evidence="20 22">HEB18</strain>
    </source>
</reference>
<evidence type="ECO:0000256" key="7">
    <source>
        <dbReference type="ARBA" id="ARBA00022519"/>
    </source>
</evidence>
<keyword evidence="11" id="KW-0067">ATP-binding</keyword>
<sequence length="854" mass="94018">MDLQSLVTLDNQAIFAKLNSSFAGLTHSEVQKRQTLYGFNEITQSPYRLLIMEAISHSTNPLVAILLIAAVVSAFTGNVVSSVIIIIMVIMSIGLDYFQSHRSLVAVKKLQKNIASTANVLRDGQWNEIPCRELVPGDIVKLIAGDLIPADALLLKAKDLHVQQAALTGESLPVEKEATQEPMVAQNIEEAKNVVFSGSSVVSGTATAIVVATGQNTQFGYIVKTLSKAAPHTEFEKGIVRFGLFIMKVVFFLVLFVFAVNIYLKRSLLESLLFAVALAVGLTPELLPMITTVTLAAGAVHMAKKKVIVKNLSAIQNFGSIDILCSDKTGTLTSGEMILEQHIDPLGNKSENVMLLAYLNSLFGTEIPNPFNAAVLNKVNINPLDAAILKHDHPDVQTYHKIDEIPFDFERRRSSVVVDKSNSHILITKGAPEFVIRDCTYYDLAGEIHPLDEVARKKIESVFLSLSEQGYRTLAVAYRTIEIKSSYHAPDEQNMVVAGFLAFFDPALKETPAIIKKLSREGVKIKILTGDNDRVTRHICQQVGLDASRMLLGEELNHITDAALGDIAEKVDVFARISPMQKQRIISVLRARGHVVGYIGDGINDVPSLHTADVGISVAGAVDVAREAADIILLKRHLSVLLAGILEGRKSFGNVMKYLMMGTSSNFGNMLSMAGAILLLPFLPMLPTQILLNNLLYDTSQIVIPTDNVDPSFARKPKHWDIAIIRKFMFYIGPISSIFDFITFFVMLKVFAATEALFQTGWFVESLATQTLVVFVIRSVKSPWQSRPSNPLIIMVLSIVSLAAVLPFTPLAKFWGFVPLPATYFLFLIAATIAYLFLVEIIKKKLMWKWIEGK</sequence>
<feature type="transmembrane region" description="Helical" evidence="18">
    <location>
        <begin position="824"/>
        <end position="842"/>
    </location>
</feature>
<dbReference type="SMART" id="SM00831">
    <property type="entry name" value="Cation_ATPase_N"/>
    <property type="match status" value="1"/>
</dbReference>
<name>A0A317U490_9GAMM</name>
<evidence type="ECO:0000256" key="1">
    <source>
        <dbReference type="ARBA" id="ARBA00003954"/>
    </source>
</evidence>
<feature type="transmembrane region" description="Helical" evidence="18">
    <location>
        <begin position="728"/>
        <end position="748"/>
    </location>
</feature>
<dbReference type="Gene3D" id="3.40.1110.10">
    <property type="entry name" value="Calcium-transporting ATPase, cytoplasmic domain N"/>
    <property type="match status" value="1"/>
</dbReference>
<dbReference type="SUPFAM" id="SSF56784">
    <property type="entry name" value="HAD-like"/>
    <property type="match status" value="1"/>
</dbReference>
<feature type="transmembrane region" description="Helical" evidence="18">
    <location>
        <begin position="242"/>
        <end position="264"/>
    </location>
</feature>